<evidence type="ECO:0000256" key="2">
    <source>
        <dbReference type="SAM" id="MobiDB-lite"/>
    </source>
</evidence>
<organism evidence="4 5">
    <name type="scientific">Aldrovandia affinis</name>
    <dbReference type="NCBI Taxonomy" id="143900"/>
    <lineage>
        <taxon>Eukaryota</taxon>
        <taxon>Metazoa</taxon>
        <taxon>Chordata</taxon>
        <taxon>Craniata</taxon>
        <taxon>Vertebrata</taxon>
        <taxon>Euteleostomi</taxon>
        <taxon>Actinopterygii</taxon>
        <taxon>Neopterygii</taxon>
        <taxon>Teleostei</taxon>
        <taxon>Notacanthiformes</taxon>
        <taxon>Halosauridae</taxon>
        <taxon>Aldrovandia</taxon>
    </lineage>
</organism>
<dbReference type="PANTHER" id="PTHR46451:SF1">
    <property type="entry name" value="RAS-RESPONSIVE ELEMENT-BINDING PROTEIN 1"/>
    <property type="match status" value="1"/>
</dbReference>
<gene>
    <name evidence="4" type="ORF">AAFF_G00002260</name>
</gene>
<feature type="domain" description="C2H2-type" evidence="3">
    <location>
        <begin position="343"/>
        <end position="370"/>
    </location>
</feature>
<feature type="compositionally biased region" description="Acidic residues" evidence="2">
    <location>
        <begin position="274"/>
        <end position="291"/>
    </location>
</feature>
<dbReference type="PROSITE" id="PS50157">
    <property type="entry name" value="ZINC_FINGER_C2H2_2"/>
    <property type="match status" value="4"/>
</dbReference>
<feature type="region of interest" description="Disordered" evidence="2">
    <location>
        <begin position="55"/>
        <end position="151"/>
    </location>
</feature>
<keyword evidence="1" id="KW-0863">Zinc-finger</keyword>
<dbReference type="FunFam" id="3.30.160.60:FF:003009">
    <property type="entry name" value="Ras-responsive element binding protein, putative"/>
    <property type="match status" value="1"/>
</dbReference>
<reference evidence="4" key="1">
    <citation type="journal article" date="2023" name="Science">
        <title>Genome structures resolve the early diversification of teleost fishes.</title>
        <authorList>
            <person name="Parey E."/>
            <person name="Louis A."/>
            <person name="Montfort J."/>
            <person name="Bouchez O."/>
            <person name="Roques C."/>
            <person name="Iampietro C."/>
            <person name="Lluch J."/>
            <person name="Castinel A."/>
            <person name="Donnadieu C."/>
            <person name="Desvignes T."/>
            <person name="Floi Bucao C."/>
            <person name="Jouanno E."/>
            <person name="Wen M."/>
            <person name="Mejri S."/>
            <person name="Dirks R."/>
            <person name="Jansen H."/>
            <person name="Henkel C."/>
            <person name="Chen W.J."/>
            <person name="Zahm M."/>
            <person name="Cabau C."/>
            <person name="Klopp C."/>
            <person name="Thompson A.W."/>
            <person name="Robinson-Rechavi M."/>
            <person name="Braasch I."/>
            <person name="Lecointre G."/>
            <person name="Bobe J."/>
            <person name="Postlethwait J.H."/>
            <person name="Berthelot C."/>
            <person name="Roest Crollius H."/>
            <person name="Guiguen Y."/>
        </authorList>
    </citation>
    <scope>NUCLEOTIDE SEQUENCE</scope>
    <source>
        <strain evidence="4">NC1722</strain>
    </source>
</reference>
<dbReference type="GO" id="GO:0008270">
    <property type="term" value="F:zinc ion binding"/>
    <property type="evidence" value="ECO:0007669"/>
    <property type="project" value="UniProtKB-KW"/>
</dbReference>
<dbReference type="GO" id="GO:0005634">
    <property type="term" value="C:nucleus"/>
    <property type="evidence" value="ECO:0007669"/>
    <property type="project" value="TreeGrafter"/>
</dbReference>
<evidence type="ECO:0000259" key="3">
    <source>
        <dbReference type="PROSITE" id="PS50157"/>
    </source>
</evidence>
<keyword evidence="1" id="KW-0862">Zinc</keyword>
<feature type="compositionally biased region" description="Low complexity" evidence="2">
    <location>
        <begin position="389"/>
        <end position="408"/>
    </location>
</feature>
<dbReference type="FunFam" id="3.30.160.60:FF:001098">
    <property type="entry name" value="Ras responsive element binding protein 1"/>
    <property type="match status" value="1"/>
</dbReference>
<dbReference type="Proteomes" id="UP001221898">
    <property type="component" value="Unassembled WGS sequence"/>
</dbReference>
<evidence type="ECO:0000313" key="4">
    <source>
        <dbReference type="EMBL" id="KAJ8418727.1"/>
    </source>
</evidence>
<dbReference type="SUPFAM" id="SSF57667">
    <property type="entry name" value="beta-beta-alpha zinc fingers"/>
    <property type="match status" value="3"/>
</dbReference>
<keyword evidence="1" id="KW-0479">Metal-binding</keyword>
<name>A0AAD7TD12_9TELE</name>
<dbReference type="PANTHER" id="PTHR46451">
    <property type="entry name" value="RAS-RESPONSIVE ELEMENT-BINDING PROTEIN 1"/>
    <property type="match status" value="1"/>
</dbReference>
<dbReference type="SMART" id="SM00355">
    <property type="entry name" value="ZnF_C2H2"/>
    <property type="match status" value="5"/>
</dbReference>
<evidence type="ECO:0000256" key="1">
    <source>
        <dbReference type="PROSITE-ProRule" id="PRU00042"/>
    </source>
</evidence>
<feature type="compositionally biased region" description="Acidic residues" evidence="2">
    <location>
        <begin position="245"/>
        <end position="255"/>
    </location>
</feature>
<keyword evidence="5" id="KW-1185">Reference proteome</keyword>
<dbReference type="Pfam" id="PF00096">
    <property type="entry name" value="zf-C2H2"/>
    <property type="match status" value="4"/>
</dbReference>
<feature type="domain" description="C2H2-type" evidence="3">
    <location>
        <begin position="315"/>
        <end position="342"/>
    </location>
</feature>
<dbReference type="InterPro" id="IPR052795">
    <property type="entry name" value="RREB1"/>
</dbReference>
<accession>A0AAD7TD12</accession>
<sequence length="505" mass="54567">MTCPFCPRVFPWASSLQRHMLTHTGQKPFPCPKCDAFFSTKSNCERHLLRKHGVANSTLRRNGAMPKAKETDEGSHESAESMSETELTAAEALNTSGSEQEKDPATPAAKEQTEPVPMEQSSHQGETLRQAGAEPAQNSCENEDDDSQSNKSLDLNFASKLIDFKFSEGEQQQQQQSPEGGSMAPVSIAAQEESKHTCRTCKKSFRYATTLARHERAHLPEGSAEACRKVTRRSAEASRIQGTPAEEEPEEEEEREERKGAAESEGNASGADSGSEEEEKEKEERSDEEGGAAEPKSNEGEPGGGAGSKADKRKKICNVCSKRFWSLQDLTRHMRSHTGERPYKCQTCERTFTLKHSLVRHQRIHQKPREAEEEGAGAAAGAGDEEGASGRSGSESESAPGSTNPPSENENESEGVGGAKEEEEPESPEQEALKTQAPAQPSTEAAADPPAGPPTEGSPKPPTDHVKGSPDESSDGYIQGRLEIQTKPSLEHILPASEPPTVGVE</sequence>
<dbReference type="GO" id="GO:0001228">
    <property type="term" value="F:DNA-binding transcription activator activity, RNA polymerase II-specific"/>
    <property type="evidence" value="ECO:0007669"/>
    <property type="project" value="TreeGrafter"/>
</dbReference>
<comment type="caution">
    <text evidence="4">The sequence shown here is derived from an EMBL/GenBank/DDBJ whole genome shotgun (WGS) entry which is preliminary data.</text>
</comment>
<feature type="compositionally biased region" description="Low complexity" evidence="2">
    <location>
        <begin position="263"/>
        <end position="273"/>
    </location>
</feature>
<feature type="domain" description="C2H2-type" evidence="3">
    <location>
        <begin position="196"/>
        <end position="223"/>
    </location>
</feature>
<dbReference type="Gene3D" id="3.30.160.60">
    <property type="entry name" value="Classic Zinc Finger"/>
    <property type="match status" value="4"/>
</dbReference>
<dbReference type="InterPro" id="IPR013087">
    <property type="entry name" value="Znf_C2H2_type"/>
</dbReference>
<dbReference type="FunFam" id="3.30.160.60:FF:002320">
    <property type="entry name" value="ras-responsive element-binding protein 1 isoform X1"/>
    <property type="match status" value="1"/>
</dbReference>
<feature type="region of interest" description="Disordered" evidence="2">
    <location>
        <begin position="359"/>
        <end position="505"/>
    </location>
</feature>
<dbReference type="PROSITE" id="PS00028">
    <property type="entry name" value="ZINC_FINGER_C2H2_1"/>
    <property type="match status" value="5"/>
</dbReference>
<dbReference type="FunFam" id="3.30.160.60:FF:002109">
    <property type="entry name" value="ras-responsive element-binding protein 1 isoform X1"/>
    <property type="match status" value="1"/>
</dbReference>
<feature type="compositionally biased region" description="Low complexity" evidence="2">
    <location>
        <begin position="169"/>
        <end position="182"/>
    </location>
</feature>
<dbReference type="EMBL" id="JAINUG010000001">
    <property type="protein sequence ID" value="KAJ8418727.1"/>
    <property type="molecule type" value="Genomic_DNA"/>
</dbReference>
<evidence type="ECO:0000313" key="5">
    <source>
        <dbReference type="Proteomes" id="UP001221898"/>
    </source>
</evidence>
<dbReference type="InterPro" id="IPR036236">
    <property type="entry name" value="Znf_C2H2_sf"/>
</dbReference>
<protein>
    <recommendedName>
        <fullName evidence="3">C2H2-type domain-containing protein</fullName>
    </recommendedName>
</protein>
<feature type="compositionally biased region" description="Basic and acidic residues" evidence="2">
    <location>
        <begin position="67"/>
        <end position="79"/>
    </location>
</feature>
<feature type="region of interest" description="Disordered" evidence="2">
    <location>
        <begin position="213"/>
        <end position="312"/>
    </location>
</feature>
<dbReference type="AlphaFoldDB" id="A0AAD7TD12"/>
<proteinExistence type="predicted"/>
<feature type="region of interest" description="Disordered" evidence="2">
    <location>
        <begin position="165"/>
        <end position="199"/>
    </location>
</feature>
<feature type="domain" description="C2H2-type" evidence="3">
    <location>
        <begin position="1"/>
        <end position="28"/>
    </location>
</feature>
<dbReference type="Pfam" id="PF13912">
    <property type="entry name" value="zf-C2H2_6"/>
    <property type="match status" value="1"/>
</dbReference>
<dbReference type="GO" id="GO:0000978">
    <property type="term" value="F:RNA polymerase II cis-regulatory region sequence-specific DNA binding"/>
    <property type="evidence" value="ECO:0007669"/>
    <property type="project" value="TreeGrafter"/>
</dbReference>